<proteinExistence type="predicted"/>
<gene>
    <name evidence="2" type="ORF">KP509_32G018200</name>
</gene>
<evidence type="ECO:0000256" key="1">
    <source>
        <dbReference type="SAM" id="SignalP"/>
    </source>
</evidence>
<organism evidence="2 3">
    <name type="scientific">Ceratopteris richardii</name>
    <name type="common">Triangle waterfern</name>
    <dbReference type="NCBI Taxonomy" id="49495"/>
    <lineage>
        <taxon>Eukaryota</taxon>
        <taxon>Viridiplantae</taxon>
        <taxon>Streptophyta</taxon>
        <taxon>Embryophyta</taxon>
        <taxon>Tracheophyta</taxon>
        <taxon>Polypodiopsida</taxon>
        <taxon>Polypodiidae</taxon>
        <taxon>Polypodiales</taxon>
        <taxon>Pteridineae</taxon>
        <taxon>Pteridaceae</taxon>
        <taxon>Parkerioideae</taxon>
        <taxon>Ceratopteris</taxon>
    </lineage>
</organism>
<dbReference type="Pfam" id="PF04398">
    <property type="entry name" value="DUF538"/>
    <property type="match status" value="1"/>
</dbReference>
<dbReference type="Gene3D" id="2.30.240.10">
    <property type="entry name" value="At5g01610-like"/>
    <property type="match status" value="1"/>
</dbReference>
<keyword evidence="1" id="KW-0732">Signal</keyword>
<dbReference type="PANTHER" id="PTHR31676:SF110">
    <property type="entry name" value="TRANSMEMBRANE PROTEIN"/>
    <property type="match status" value="1"/>
</dbReference>
<accession>A0A8T2QRV5</accession>
<protein>
    <submittedName>
        <fullName evidence="2">Uncharacterized protein</fullName>
    </submittedName>
</protein>
<sequence>MDRFVFFGFVCFLFPFLVAGRALPASLAWDEPDPDARNSQLPEVSFFVVETTSVGSHAADNDFGEPAFVKDSSIESILSQNGLPVGLLPSSVESYTLSDDGQFSVTLSKACYAHFDYDVYYAKTITGKLSYGAISSVTGVQAKEAFLWLSVTGIHIDESSSSSIYFEVGPFSRGLPIAQFETAPVCKAKAVADLSALA</sequence>
<evidence type="ECO:0000313" key="3">
    <source>
        <dbReference type="Proteomes" id="UP000825935"/>
    </source>
</evidence>
<dbReference type="AlphaFoldDB" id="A0A8T2QRV5"/>
<comment type="caution">
    <text evidence="2">The sequence shown here is derived from an EMBL/GenBank/DDBJ whole genome shotgun (WGS) entry which is preliminary data.</text>
</comment>
<dbReference type="PANTHER" id="PTHR31676">
    <property type="entry name" value="T31J12.3 PROTEIN-RELATED"/>
    <property type="match status" value="1"/>
</dbReference>
<reference evidence="2" key="1">
    <citation type="submission" date="2021-08" db="EMBL/GenBank/DDBJ databases">
        <title>WGS assembly of Ceratopteris richardii.</title>
        <authorList>
            <person name="Marchant D.B."/>
            <person name="Chen G."/>
            <person name="Jenkins J."/>
            <person name="Shu S."/>
            <person name="Leebens-Mack J."/>
            <person name="Grimwood J."/>
            <person name="Schmutz J."/>
            <person name="Soltis P."/>
            <person name="Soltis D."/>
            <person name="Chen Z.-H."/>
        </authorList>
    </citation>
    <scope>NUCLEOTIDE SEQUENCE</scope>
    <source>
        <strain evidence="2">Whitten #5841</strain>
        <tissue evidence="2">Leaf</tissue>
    </source>
</reference>
<dbReference type="InterPro" id="IPR036758">
    <property type="entry name" value="At5g01610-like"/>
</dbReference>
<dbReference type="OrthoDB" id="755906at2759"/>
<dbReference type="EMBL" id="CM035437">
    <property type="protein sequence ID" value="KAH7286687.1"/>
    <property type="molecule type" value="Genomic_DNA"/>
</dbReference>
<dbReference type="Proteomes" id="UP000825935">
    <property type="component" value="Chromosome 32"/>
</dbReference>
<keyword evidence="3" id="KW-1185">Reference proteome</keyword>
<name>A0A8T2QRV5_CERRI</name>
<feature type="chain" id="PRO_5035827385" evidence="1">
    <location>
        <begin position="21"/>
        <end position="198"/>
    </location>
</feature>
<evidence type="ECO:0000313" key="2">
    <source>
        <dbReference type="EMBL" id="KAH7286687.1"/>
    </source>
</evidence>
<feature type="signal peptide" evidence="1">
    <location>
        <begin position="1"/>
        <end position="20"/>
    </location>
</feature>
<dbReference type="SUPFAM" id="SSF141562">
    <property type="entry name" value="At5g01610-like"/>
    <property type="match status" value="1"/>
</dbReference>
<dbReference type="InterPro" id="IPR007493">
    <property type="entry name" value="DUF538"/>
</dbReference>